<organism evidence="1 2">
    <name type="scientific">Suillus luteus UH-Slu-Lm8-n1</name>
    <dbReference type="NCBI Taxonomy" id="930992"/>
    <lineage>
        <taxon>Eukaryota</taxon>
        <taxon>Fungi</taxon>
        <taxon>Dikarya</taxon>
        <taxon>Basidiomycota</taxon>
        <taxon>Agaricomycotina</taxon>
        <taxon>Agaricomycetes</taxon>
        <taxon>Agaricomycetidae</taxon>
        <taxon>Boletales</taxon>
        <taxon>Suillineae</taxon>
        <taxon>Suillaceae</taxon>
        <taxon>Suillus</taxon>
    </lineage>
</organism>
<dbReference type="STRING" id="930992.A0A0D0BA14"/>
<keyword evidence="2" id="KW-1185">Reference proteome</keyword>
<dbReference type="HOGENOM" id="CLU_167748_0_0_1"/>
<proteinExistence type="predicted"/>
<dbReference type="Proteomes" id="UP000054485">
    <property type="component" value="Unassembled WGS sequence"/>
</dbReference>
<reference evidence="1 2" key="1">
    <citation type="submission" date="2014-04" db="EMBL/GenBank/DDBJ databases">
        <authorList>
            <consortium name="DOE Joint Genome Institute"/>
            <person name="Kuo A."/>
            <person name="Ruytinx J."/>
            <person name="Rineau F."/>
            <person name="Colpaert J."/>
            <person name="Kohler A."/>
            <person name="Nagy L.G."/>
            <person name="Floudas D."/>
            <person name="Copeland A."/>
            <person name="Barry K.W."/>
            <person name="Cichocki N."/>
            <person name="Veneault-Fourrey C."/>
            <person name="LaButti K."/>
            <person name="Lindquist E.A."/>
            <person name="Lipzen A."/>
            <person name="Lundell T."/>
            <person name="Morin E."/>
            <person name="Murat C."/>
            <person name="Sun H."/>
            <person name="Tunlid A."/>
            <person name="Henrissat B."/>
            <person name="Grigoriev I.V."/>
            <person name="Hibbett D.S."/>
            <person name="Martin F."/>
            <person name="Nordberg H.P."/>
            <person name="Cantor M.N."/>
            <person name="Hua S.X."/>
        </authorList>
    </citation>
    <scope>NUCLEOTIDE SEQUENCE [LARGE SCALE GENOMIC DNA]</scope>
    <source>
        <strain evidence="1 2">UH-Slu-Lm8-n1</strain>
    </source>
</reference>
<evidence type="ECO:0000313" key="2">
    <source>
        <dbReference type="Proteomes" id="UP000054485"/>
    </source>
</evidence>
<name>A0A0D0BA14_9AGAM</name>
<dbReference type="InParanoid" id="A0A0D0BA14"/>
<protein>
    <submittedName>
        <fullName evidence="1">Uncharacterized protein</fullName>
    </submittedName>
</protein>
<accession>A0A0D0BA14</accession>
<dbReference type="AlphaFoldDB" id="A0A0D0BA14"/>
<dbReference type="OrthoDB" id="549353at2759"/>
<dbReference type="EMBL" id="KN835158">
    <property type="protein sequence ID" value="KIK46534.1"/>
    <property type="molecule type" value="Genomic_DNA"/>
</dbReference>
<gene>
    <name evidence="1" type="ORF">CY34DRAFT_800389</name>
</gene>
<reference evidence="2" key="2">
    <citation type="submission" date="2015-01" db="EMBL/GenBank/DDBJ databases">
        <title>Evolutionary Origins and Diversification of the Mycorrhizal Mutualists.</title>
        <authorList>
            <consortium name="DOE Joint Genome Institute"/>
            <consortium name="Mycorrhizal Genomics Consortium"/>
            <person name="Kohler A."/>
            <person name="Kuo A."/>
            <person name="Nagy L.G."/>
            <person name="Floudas D."/>
            <person name="Copeland A."/>
            <person name="Barry K.W."/>
            <person name="Cichocki N."/>
            <person name="Veneault-Fourrey C."/>
            <person name="LaButti K."/>
            <person name="Lindquist E.A."/>
            <person name="Lipzen A."/>
            <person name="Lundell T."/>
            <person name="Morin E."/>
            <person name="Murat C."/>
            <person name="Riley R."/>
            <person name="Ohm R."/>
            <person name="Sun H."/>
            <person name="Tunlid A."/>
            <person name="Henrissat B."/>
            <person name="Grigoriev I.V."/>
            <person name="Hibbett D.S."/>
            <person name="Martin F."/>
        </authorList>
    </citation>
    <scope>NUCLEOTIDE SEQUENCE [LARGE SCALE GENOMIC DNA]</scope>
    <source>
        <strain evidence="2">UH-Slu-Lm8-n1</strain>
    </source>
</reference>
<sequence>MSNNRKVAILWDYRHVIVNGIRRIAPVFVDVTSFKAYLDISSQSPMSVGFHSDLQSSGVFMTDCPHIGRKDVVDMMILGLYPATSVCTVQHELSSATSGYACICQWPSFACHCYPDSW</sequence>
<evidence type="ECO:0000313" key="1">
    <source>
        <dbReference type="EMBL" id="KIK46534.1"/>
    </source>
</evidence>